<name>A0AB34JL62_PRYPA</name>
<organism evidence="2 4">
    <name type="scientific">Prymnesium parvum</name>
    <name type="common">Toxic golden alga</name>
    <dbReference type="NCBI Taxonomy" id="97485"/>
    <lineage>
        <taxon>Eukaryota</taxon>
        <taxon>Haptista</taxon>
        <taxon>Haptophyta</taxon>
        <taxon>Prymnesiophyceae</taxon>
        <taxon>Prymnesiales</taxon>
        <taxon>Prymnesiaceae</taxon>
        <taxon>Prymnesium</taxon>
    </lineage>
</organism>
<gene>
    <name evidence="2" type="ORF">AB1Y20_017282</name>
    <name evidence="3" type="ORF">AB1Y20_017910</name>
</gene>
<feature type="region of interest" description="Disordered" evidence="1">
    <location>
        <begin position="1"/>
        <end position="72"/>
    </location>
</feature>
<sequence>MGGGASKKAKAKAKAEAEARAEAEAARAREAEAEARARGGAPASLDDARKGLETRQTERRRPAAEAKAAHARVEEARQAVERLASAAREAAARAAVEDRVLQREEEAVGGEGEMLRRRAESEEQKAVHARRSAAERERELHEATRELEARVPQSRGRGGSGARRGGREAACRRSTVRLRPQEELLQAKAEVEAARGVDDVWFVSAMEKLRTASSQALACREEEARLRARLPDLSRLKSAVEAAKAEAPAALEAVDILTERFARVSAEKDAVQLRREALLAEREHSRRREEAEQAKAEALVAETEKSLAQIDEAGDCDPNRDDVSCEIHTGHMGDIQEID</sequence>
<dbReference type="AlphaFoldDB" id="A0AB34JL62"/>
<dbReference type="EMBL" id="JBGBPQ010000006">
    <property type="protein sequence ID" value="KAL1522946.1"/>
    <property type="molecule type" value="Genomic_DNA"/>
</dbReference>
<feature type="compositionally biased region" description="Basic and acidic residues" evidence="1">
    <location>
        <begin position="95"/>
        <end position="106"/>
    </location>
</feature>
<evidence type="ECO:0000313" key="2">
    <source>
        <dbReference type="EMBL" id="KAL1522289.1"/>
    </source>
</evidence>
<feature type="region of interest" description="Disordered" evidence="1">
    <location>
        <begin position="282"/>
        <end position="304"/>
    </location>
</feature>
<feature type="compositionally biased region" description="Basic and acidic residues" evidence="1">
    <location>
        <begin position="282"/>
        <end position="295"/>
    </location>
</feature>
<feature type="compositionally biased region" description="Basic and acidic residues" evidence="1">
    <location>
        <begin position="46"/>
        <end position="72"/>
    </location>
</feature>
<proteinExistence type="predicted"/>
<dbReference type="EMBL" id="JBGBPQ010000006">
    <property type="protein sequence ID" value="KAL1522289.1"/>
    <property type="molecule type" value="Genomic_DNA"/>
</dbReference>
<dbReference type="Proteomes" id="UP001515480">
    <property type="component" value="Unassembled WGS sequence"/>
</dbReference>
<evidence type="ECO:0000256" key="1">
    <source>
        <dbReference type="SAM" id="MobiDB-lite"/>
    </source>
</evidence>
<evidence type="ECO:0000313" key="3">
    <source>
        <dbReference type="EMBL" id="KAL1522946.1"/>
    </source>
</evidence>
<keyword evidence="4" id="KW-1185">Reference proteome</keyword>
<feature type="region of interest" description="Disordered" evidence="1">
    <location>
        <begin position="91"/>
        <end position="175"/>
    </location>
</feature>
<feature type="compositionally biased region" description="Basic and acidic residues" evidence="1">
    <location>
        <begin position="113"/>
        <end position="149"/>
    </location>
</feature>
<reference evidence="2 4" key="1">
    <citation type="journal article" date="2024" name="Science">
        <title>Giant polyketide synthase enzymes in the biosynthesis of giant marine polyether toxins.</title>
        <authorList>
            <person name="Fallon T.R."/>
            <person name="Shende V.V."/>
            <person name="Wierzbicki I.H."/>
            <person name="Pendleton A.L."/>
            <person name="Watervoot N.F."/>
            <person name="Auber R.P."/>
            <person name="Gonzalez D.J."/>
            <person name="Wisecaver J.H."/>
            <person name="Moore B.S."/>
        </authorList>
    </citation>
    <scope>NUCLEOTIDE SEQUENCE [LARGE SCALE GENOMIC DNA]</scope>
    <source>
        <strain evidence="2 4">12B1</strain>
    </source>
</reference>
<feature type="compositionally biased region" description="Basic and acidic residues" evidence="1">
    <location>
        <begin position="13"/>
        <end position="37"/>
    </location>
</feature>
<comment type="caution">
    <text evidence="2">The sequence shown here is derived from an EMBL/GenBank/DDBJ whole genome shotgun (WGS) entry which is preliminary data.</text>
</comment>
<evidence type="ECO:0000313" key="4">
    <source>
        <dbReference type="Proteomes" id="UP001515480"/>
    </source>
</evidence>
<accession>A0AB34JL62</accession>
<protein>
    <submittedName>
        <fullName evidence="2">Uncharacterized protein</fullName>
    </submittedName>
</protein>